<organism evidence="9 10">
    <name type="scientific">Myxococcus llanfairpwllgwyngyllgogerychwyrndrobwllllantysiliogogogochensis</name>
    <dbReference type="NCBI Taxonomy" id="2590453"/>
    <lineage>
        <taxon>Bacteria</taxon>
        <taxon>Pseudomonadati</taxon>
        <taxon>Myxococcota</taxon>
        <taxon>Myxococcia</taxon>
        <taxon>Myxococcales</taxon>
        <taxon>Cystobacterineae</taxon>
        <taxon>Myxococcaceae</taxon>
        <taxon>Myxococcus</taxon>
    </lineage>
</organism>
<dbReference type="Gene3D" id="2.40.50.100">
    <property type="match status" value="1"/>
</dbReference>
<evidence type="ECO:0000259" key="7">
    <source>
        <dbReference type="Pfam" id="PF25917"/>
    </source>
</evidence>
<evidence type="ECO:0000256" key="3">
    <source>
        <dbReference type="ARBA" id="ARBA00022989"/>
    </source>
</evidence>
<dbReference type="EMBL" id="VIFM01000023">
    <property type="protein sequence ID" value="TQF16456.1"/>
    <property type="molecule type" value="Genomic_DNA"/>
</dbReference>
<proteinExistence type="predicted"/>
<dbReference type="PANTHER" id="PTHR30386:SF26">
    <property type="entry name" value="TRANSPORT PROTEIN COMB"/>
    <property type="match status" value="1"/>
</dbReference>
<evidence type="ECO:0000256" key="6">
    <source>
        <dbReference type="SAM" id="Phobius"/>
    </source>
</evidence>
<dbReference type="Gene3D" id="2.40.30.170">
    <property type="match status" value="1"/>
</dbReference>
<dbReference type="Pfam" id="PF26002">
    <property type="entry name" value="Beta-barrel_AprE"/>
    <property type="match status" value="1"/>
</dbReference>
<comment type="subcellular location">
    <subcellularLocation>
        <location evidence="1">Membrane</location>
        <topology evidence="1">Single-pass membrane protein</topology>
    </subcellularLocation>
</comment>
<keyword evidence="10" id="KW-1185">Reference proteome</keyword>
<gene>
    <name evidence="9" type="ORF">FJV41_08210</name>
</gene>
<feature type="domain" description="AprE-like beta-barrel" evidence="8">
    <location>
        <begin position="308"/>
        <end position="397"/>
    </location>
</feature>
<dbReference type="OrthoDB" id="9810980at2"/>
<evidence type="ECO:0000313" key="9">
    <source>
        <dbReference type="EMBL" id="TQF16456.1"/>
    </source>
</evidence>
<dbReference type="InterPro" id="IPR058982">
    <property type="entry name" value="Beta-barrel_AprE"/>
</dbReference>
<comment type="caution">
    <text evidence="9">The sequence shown here is derived from an EMBL/GenBank/DDBJ whole genome shotgun (WGS) entry which is preliminary data.</text>
</comment>
<name>A0A540X5B8_9BACT</name>
<evidence type="ECO:0000313" key="10">
    <source>
        <dbReference type="Proteomes" id="UP000315369"/>
    </source>
</evidence>
<keyword evidence="5" id="KW-0175">Coiled coil</keyword>
<dbReference type="PRINTS" id="PR01490">
    <property type="entry name" value="RTXTOXIND"/>
</dbReference>
<feature type="transmembrane region" description="Helical" evidence="6">
    <location>
        <begin position="33"/>
        <end position="51"/>
    </location>
</feature>
<feature type="coiled-coil region" evidence="5">
    <location>
        <begin position="200"/>
        <end position="273"/>
    </location>
</feature>
<dbReference type="InterPro" id="IPR058625">
    <property type="entry name" value="MdtA-like_BSH"/>
</dbReference>
<accession>A0A540X5B8</accession>
<evidence type="ECO:0000256" key="1">
    <source>
        <dbReference type="ARBA" id="ARBA00004167"/>
    </source>
</evidence>
<dbReference type="SUPFAM" id="SSF51230">
    <property type="entry name" value="Single hybrid motif"/>
    <property type="match status" value="1"/>
</dbReference>
<dbReference type="InterPro" id="IPR050739">
    <property type="entry name" value="MFP"/>
</dbReference>
<dbReference type="InterPro" id="IPR011053">
    <property type="entry name" value="Single_hybrid_motif"/>
</dbReference>
<dbReference type="PANTHER" id="PTHR30386">
    <property type="entry name" value="MEMBRANE FUSION SUBUNIT OF EMRAB-TOLC MULTIDRUG EFFLUX PUMP"/>
    <property type="match status" value="1"/>
</dbReference>
<evidence type="ECO:0000256" key="5">
    <source>
        <dbReference type="SAM" id="Coils"/>
    </source>
</evidence>
<evidence type="ECO:0000256" key="2">
    <source>
        <dbReference type="ARBA" id="ARBA00022692"/>
    </source>
</evidence>
<reference evidence="9 10" key="1">
    <citation type="submission" date="2019-06" db="EMBL/GenBank/DDBJ databases">
        <authorList>
            <person name="Livingstone P."/>
            <person name="Whitworth D."/>
        </authorList>
    </citation>
    <scope>NUCLEOTIDE SEQUENCE [LARGE SCALE GENOMIC DNA]</scope>
    <source>
        <strain evidence="9 10">AM401</strain>
    </source>
</reference>
<protein>
    <submittedName>
        <fullName evidence="9">HlyD family efflux transporter periplasmic adaptor subunit</fullName>
    </submittedName>
</protein>
<feature type="domain" description="Multidrug resistance protein MdtA-like barrel-sandwich hybrid" evidence="7">
    <location>
        <begin position="69"/>
        <end position="302"/>
    </location>
</feature>
<keyword evidence="2 6" id="KW-0812">Transmembrane</keyword>
<dbReference type="Proteomes" id="UP000315369">
    <property type="component" value="Unassembled WGS sequence"/>
</dbReference>
<dbReference type="GO" id="GO:0016020">
    <property type="term" value="C:membrane"/>
    <property type="evidence" value="ECO:0007669"/>
    <property type="project" value="UniProtKB-SubCell"/>
</dbReference>
<evidence type="ECO:0000259" key="8">
    <source>
        <dbReference type="Pfam" id="PF26002"/>
    </source>
</evidence>
<sequence length="420" mass="45674">MARRMLMAVIEDTYRELLPVLDFPRTRRVLRGLYAVCAGLALLGFGALFFVEMDVVVRGQAVVAPVGETARVQAPRSGVVLDIAVREGQQVDQGAVLLRLDDAQVRSRVRLLEQQVVEARSRVVMLEALVASRTESFGMQVRVRKATALETAARLEAARALIHAKEREAEARSRDARNAEHLREKEFVALVEAENASVQAEVARSQVVAAQASVRELEASLGRLELEQRGLEGDSRVASLSDGAALSAAKVELERYTGELEETRLEAARLEVVAPRAGTVQGLTVFDRGDVVQAGTVLALVVPSEDGLVLRTVVASEGIAFLRDGQSVRIKLDAYPFQDFGVLLGELSRIAGDTTRRQEDTLGASPYRVDVKVPGEPRSTAGVSVRLRPGMTGTAEFVVRRERLISALMRPLRGVDSLGH</sequence>
<keyword evidence="4 6" id="KW-0472">Membrane</keyword>
<keyword evidence="3 6" id="KW-1133">Transmembrane helix</keyword>
<dbReference type="Pfam" id="PF25917">
    <property type="entry name" value="BSH_RND"/>
    <property type="match status" value="1"/>
</dbReference>
<dbReference type="AlphaFoldDB" id="A0A540X5B8"/>
<evidence type="ECO:0000256" key="4">
    <source>
        <dbReference type="ARBA" id="ARBA00023136"/>
    </source>
</evidence>